<keyword evidence="3" id="KW-0805">Transcription regulation</keyword>
<dbReference type="Pfam" id="PF11951">
    <property type="entry name" value="Fungal_trans_2"/>
    <property type="match status" value="1"/>
</dbReference>
<organism evidence="9 10">
    <name type="scientific">Fusarium equiseti</name>
    <name type="common">Fusarium scirpi</name>
    <dbReference type="NCBI Taxonomy" id="61235"/>
    <lineage>
        <taxon>Eukaryota</taxon>
        <taxon>Fungi</taxon>
        <taxon>Dikarya</taxon>
        <taxon>Ascomycota</taxon>
        <taxon>Pezizomycotina</taxon>
        <taxon>Sordariomycetes</taxon>
        <taxon>Hypocreomycetidae</taxon>
        <taxon>Hypocreales</taxon>
        <taxon>Nectriaceae</taxon>
        <taxon>Fusarium</taxon>
        <taxon>Fusarium incarnatum-equiseti species complex</taxon>
    </lineage>
</organism>
<evidence type="ECO:0000256" key="7">
    <source>
        <dbReference type="SAM" id="MobiDB-lite"/>
    </source>
</evidence>
<evidence type="ECO:0000259" key="8">
    <source>
        <dbReference type="SMART" id="SM00066"/>
    </source>
</evidence>
<dbReference type="Proteomes" id="UP000693738">
    <property type="component" value="Unassembled WGS sequence"/>
</dbReference>
<gene>
    <name evidence="9" type="ORF">FEQUK3_LOCUS10129</name>
</gene>
<sequence>MTANKTLAIRVGGKFKRASAPKSRGGCLTCNNIHDRFRHLKCDEAKPFCQRCADDKMKCDGYAPPKPRASKKKKPKSQAVTALPTPPMEQIDQMPLLTDHERVHFQHFVHWTAKQISASSAASNFWLCYALPMSYQFDAIRYSMIAVGASHRAFMSQSLGFGRPDELQQPVIQHYNRAISSILPLMSSPTRFNMHCILICCMLFMTCEGLTGRYDELLKHFAAGDTLLQSLQDSAAPEEASLMEKLVAMFSQLCPESSDFMKDPTLSGIKKWCAKDVKHTADDITPFGTLDEASYALHQFRFLHDHAPHDPDRENGEANDRAFEHLFANWGIRFQALAQRDILQWTTEEVSYFQNLRLRQRFIQMHIDAYSNQPKPCHPFLETAEIVAAPLIEMNQPTYALDGCLVSGLSFAAFSGEDDGAKDRALGLLHKLDHREGIYDSNDVAEMHALCAMDLGHVSCPDSDSDDGSDDESDYGQPDPPLKSPVGIPNMIEMLSRQAGVTSKRLACYY</sequence>
<feature type="domain" description="Zn(2)-C6 fungal-type" evidence="8">
    <location>
        <begin position="21"/>
        <end position="70"/>
    </location>
</feature>
<evidence type="ECO:0000256" key="3">
    <source>
        <dbReference type="ARBA" id="ARBA00023015"/>
    </source>
</evidence>
<accession>A0A8J2JFE1</accession>
<dbReference type="InterPro" id="IPR052360">
    <property type="entry name" value="Transcr_Regulatory_Proteins"/>
</dbReference>
<dbReference type="PANTHER" id="PTHR36206">
    <property type="entry name" value="ASPERCRYPTIN BIOSYNTHESIS CLUSTER-SPECIFIC TRANSCRIPTION REGULATOR ATNN-RELATED"/>
    <property type="match status" value="1"/>
</dbReference>
<dbReference type="InterPro" id="IPR021858">
    <property type="entry name" value="Fun_TF"/>
</dbReference>
<evidence type="ECO:0000313" key="10">
    <source>
        <dbReference type="Proteomes" id="UP000693738"/>
    </source>
</evidence>
<dbReference type="GO" id="GO:0008270">
    <property type="term" value="F:zinc ion binding"/>
    <property type="evidence" value="ECO:0007669"/>
    <property type="project" value="InterPro"/>
</dbReference>
<comment type="caution">
    <text evidence="9">The sequence shown here is derived from an EMBL/GenBank/DDBJ whole genome shotgun (WGS) entry which is preliminary data.</text>
</comment>
<proteinExistence type="predicted"/>
<keyword evidence="6" id="KW-0539">Nucleus</keyword>
<keyword evidence="5" id="KW-0804">Transcription</keyword>
<dbReference type="InterPro" id="IPR001138">
    <property type="entry name" value="Zn2Cys6_DnaBD"/>
</dbReference>
<name>A0A8J2JFE1_FUSEQ</name>
<protein>
    <recommendedName>
        <fullName evidence="8">Zn(2)-C6 fungal-type domain-containing protein</fullName>
    </recommendedName>
</protein>
<evidence type="ECO:0000313" key="9">
    <source>
        <dbReference type="EMBL" id="CAG7564449.1"/>
    </source>
</evidence>
<feature type="region of interest" description="Disordered" evidence="7">
    <location>
        <begin position="461"/>
        <end position="488"/>
    </location>
</feature>
<dbReference type="CDD" id="cd00067">
    <property type="entry name" value="GAL4"/>
    <property type="match status" value="1"/>
</dbReference>
<evidence type="ECO:0000256" key="2">
    <source>
        <dbReference type="ARBA" id="ARBA00022833"/>
    </source>
</evidence>
<dbReference type="AlphaFoldDB" id="A0A8J2JFE1"/>
<reference evidence="9" key="1">
    <citation type="submission" date="2021-05" db="EMBL/GenBank/DDBJ databases">
        <authorList>
            <person name="Khan N."/>
        </authorList>
    </citation>
    <scope>NUCLEOTIDE SEQUENCE</scope>
</reference>
<dbReference type="GO" id="GO:0003677">
    <property type="term" value="F:DNA binding"/>
    <property type="evidence" value="ECO:0007669"/>
    <property type="project" value="UniProtKB-KW"/>
</dbReference>
<keyword evidence="1" id="KW-0479">Metal-binding</keyword>
<feature type="compositionally biased region" description="Acidic residues" evidence="7">
    <location>
        <begin position="463"/>
        <end position="474"/>
    </location>
</feature>
<dbReference type="PANTHER" id="PTHR36206:SF12">
    <property type="entry name" value="ASPERCRYPTIN BIOSYNTHESIS CLUSTER-SPECIFIC TRANSCRIPTION REGULATOR ATNN-RELATED"/>
    <property type="match status" value="1"/>
</dbReference>
<evidence type="ECO:0000256" key="6">
    <source>
        <dbReference type="ARBA" id="ARBA00023242"/>
    </source>
</evidence>
<dbReference type="GO" id="GO:0000981">
    <property type="term" value="F:DNA-binding transcription factor activity, RNA polymerase II-specific"/>
    <property type="evidence" value="ECO:0007669"/>
    <property type="project" value="InterPro"/>
</dbReference>
<dbReference type="EMBL" id="CAJSTJ010000166">
    <property type="protein sequence ID" value="CAG7564449.1"/>
    <property type="molecule type" value="Genomic_DNA"/>
</dbReference>
<dbReference type="SMART" id="SM00066">
    <property type="entry name" value="GAL4"/>
    <property type="match status" value="1"/>
</dbReference>
<keyword evidence="2" id="KW-0862">Zinc</keyword>
<keyword evidence="4" id="KW-0238">DNA-binding</keyword>
<evidence type="ECO:0000256" key="5">
    <source>
        <dbReference type="ARBA" id="ARBA00023163"/>
    </source>
</evidence>
<evidence type="ECO:0000256" key="1">
    <source>
        <dbReference type="ARBA" id="ARBA00022723"/>
    </source>
</evidence>
<dbReference type="Pfam" id="PF00172">
    <property type="entry name" value="Zn_clus"/>
    <property type="match status" value="1"/>
</dbReference>
<evidence type="ECO:0000256" key="4">
    <source>
        <dbReference type="ARBA" id="ARBA00023125"/>
    </source>
</evidence>